<dbReference type="SUPFAM" id="SSF50985">
    <property type="entry name" value="RCC1/BLIP-II"/>
    <property type="match status" value="1"/>
</dbReference>
<dbReference type="PROSITE" id="PS00625">
    <property type="entry name" value="RCC1_1"/>
    <property type="match status" value="1"/>
</dbReference>
<dbReference type="AlphaFoldDB" id="A0A087TP89"/>
<keyword evidence="1" id="KW-0344">Guanine-nucleotide releasing factor</keyword>
<feature type="compositionally biased region" description="Low complexity" evidence="4">
    <location>
        <begin position="22"/>
        <end position="41"/>
    </location>
</feature>
<feature type="repeat" description="RCC1" evidence="3">
    <location>
        <begin position="138"/>
        <end position="188"/>
    </location>
</feature>
<keyword evidence="2" id="KW-0677">Repeat</keyword>
<evidence type="ECO:0000256" key="2">
    <source>
        <dbReference type="ARBA" id="ARBA00022737"/>
    </source>
</evidence>
<dbReference type="PRINTS" id="PR00633">
    <property type="entry name" value="RCCNDNSATION"/>
</dbReference>
<evidence type="ECO:0000256" key="3">
    <source>
        <dbReference type="PROSITE-ProRule" id="PRU00235"/>
    </source>
</evidence>
<dbReference type="InterPro" id="IPR000408">
    <property type="entry name" value="Reg_chr_condens"/>
</dbReference>
<organism evidence="6 7">
    <name type="scientific">Stegodyphus mimosarum</name>
    <name type="common">African social velvet spider</name>
    <dbReference type="NCBI Taxonomy" id="407821"/>
    <lineage>
        <taxon>Eukaryota</taxon>
        <taxon>Metazoa</taxon>
        <taxon>Ecdysozoa</taxon>
        <taxon>Arthropoda</taxon>
        <taxon>Chelicerata</taxon>
        <taxon>Arachnida</taxon>
        <taxon>Araneae</taxon>
        <taxon>Araneomorphae</taxon>
        <taxon>Entelegynae</taxon>
        <taxon>Eresoidea</taxon>
        <taxon>Eresidae</taxon>
        <taxon>Stegodyphus</taxon>
    </lineage>
</organism>
<dbReference type="PANTHER" id="PTHR45982">
    <property type="entry name" value="REGULATOR OF CHROMOSOME CONDENSATION"/>
    <property type="match status" value="1"/>
</dbReference>
<feature type="repeat" description="RCC1" evidence="3">
    <location>
        <begin position="362"/>
        <end position="413"/>
    </location>
</feature>
<sequence length="527" mass="56706">VCFVNHTYLGNMVKRTQKSKAKSSSLKPKATAQKGTGAKKASTLSNGYPDKDLEEKHATKDKELSAEETQKSVPDEIIEPKSKAANKTYVKQSQKRKLVEETKLSVPSTSKNVSIITKSKAKRAKVLLEIPPLKTISGKVFVIGENDVGQLGLGEDIEVKKRPTVLELSQSVIDVAAGGMHSVCLTESGEVITFGCNDEGALGRITTEEGSEYIPSKVEIPERVIQISAGDSHSAALAESGQVYIWGNFRSGDGPMGLTADGAKQIKPVKILKDIKIIRISSGNEHIVCLSDKGIVYTCGCGETGQLGRLPERACLHGGRKGRAVLLEPSVVPVTASARRPVLIDSIFTGSYATFLRAQQSGLIYAFGLNNYNHLGYANERVIYIPKQISSFNGKSWSKISGGQHHTLALDSEGLVYALGRHDYGRLGLGENCDEKSNPTIISALENEKCTDISCGNCVSFAVSDQGSAFSWGMGTNHQLGHGNDDDCHVPRRIEGNLNSWKVIKVSGGGQHTLILACPKSNAEEKQ</sequence>
<feature type="region of interest" description="Disordered" evidence="4">
    <location>
        <begin position="16"/>
        <end position="92"/>
    </location>
</feature>
<dbReference type="InterPro" id="IPR058923">
    <property type="entry name" value="RCC1-like_dom"/>
</dbReference>
<proteinExistence type="predicted"/>
<dbReference type="GO" id="GO:0005085">
    <property type="term" value="F:guanyl-nucleotide exchange factor activity"/>
    <property type="evidence" value="ECO:0007669"/>
    <property type="project" value="TreeGrafter"/>
</dbReference>
<protein>
    <submittedName>
        <fullName evidence="6">Regulator of chromosome condensation</fullName>
    </submittedName>
</protein>
<feature type="non-terminal residue" evidence="6">
    <location>
        <position position="1"/>
    </location>
</feature>
<dbReference type="GO" id="GO:0005737">
    <property type="term" value="C:cytoplasm"/>
    <property type="evidence" value="ECO:0007669"/>
    <property type="project" value="TreeGrafter"/>
</dbReference>
<feature type="repeat" description="RCC1" evidence="3">
    <location>
        <begin position="241"/>
        <end position="293"/>
    </location>
</feature>
<dbReference type="OMA" id="IFVWGTG"/>
<dbReference type="STRING" id="407821.A0A087TP89"/>
<dbReference type="PANTHER" id="PTHR45982:SF1">
    <property type="entry name" value="REGULATOR OF CHROMOSOME CONDENSATION"/>
    <property type="match status" value="1"/>
</dbReference>
<evidence type="ECO:0000256" key="4">
    <source>
        <dbReference type="SAM" id="MobiDB-lite"/>
    </source>
</evidence>
<dbReference type="PROSITE" id="PS00626">
    <property type="entry name" value="RCC1_2"/>
    <property type="match status" value="4"/>
</dbReference>
<feature type="repeat" description="RCC1" evidence="3">
    <location>
        <begin position="294"/>
        <end position="360"/>
    </location>
</feature>
<evidence type="ECO:0000313" key="6">
    <source>
        <dbReference type="EMBL" id="KFM66928.1"/>
    </source>
</evidence>
<feature type="repeat" description="RCC1" evidence="3">
    <location>
        <begin position="414"/>
        <end position="466"/>
    </location>
</feature>
<gene>
    <name evidence="6" type="ORF">X975_22442</name>
</gene>
<evidence type="ECO:0000259" key="5">
    <source>
        <dbReference type="Pfam" id="PF25390"/>
    </source>
</evidence>
<accession>A0A087TP89</accession>
<dbReference type="EMBL" id="KK116140">
    <property type="protein sequence ID" value="KFM66928.1"/>
    <property type="molecule type" value="Genomic_DNA"/>
</dbReference>
<feature type="domain" description="RCC1-like" evidence="5">
    <location>
        <begin position="139"/>
        <end position="515"/>
    </location>
</feature>
<evidence type="ECO:0000256" key="1">
    <source>
        <dbReference type="ARBA" id="ARBA00022658"/>
    </source>
</evidence>
<feature type="repeat" description="RCC1" evidence="3">
    <location>
        <begin position="467"/>
        <end position="519"/>
    </location>
</feature>
<dbReference type="Pfam" id="PF25390">
    <property type="entry name" value="WD40_RLD"/>
    <property type="match status" value="1"/>
</dbReference>
<feature type="compositionally biased region" description="Basic and acidic residues" evidence="4">
    <location>
        <begin position="49"/>
        <end position="82"/>
    </location>
</feature>
<dbReference type="OrthoDB" id="61110at2759"/>
<feature type="repeat" description="RCC1" evidence="3">
    <location>
        <begin position="189"/>
        <end position="240"/>
    </location>
</feature>
<dbReference type="InterPro" id="IPR009091">
    <property type="entry name" value="RCC1/BLIP-II"/>
</dbReference>
<name>A0A087TP89_STEMI</name>
<reference evidence="6 7" key="1">
    <citation type="submission" date="2013-11" db="EMBL/GenBank/DDBJ databases">
        <title>Genome sequencing of Stegodyphus mimosarum.</title>
        <authorList>
            <person name="Bechsgaard J."/>
        </authorList>
    </citation>
    <scope>NUCLEOTIDE SEQUENCE [LARGE SCALE GENOMIC DNA]</scope>
</reference>
<dbReference type="PROSITE" id="PS50012">
    <property type="entry name" value="RCC1_3"/>
    <property type="match status" value="7"/>
</dbReference>
<evidence type="ECO:0000313" key="7">
    <source>
        <dbReference type="Proteomes" id="UP000054359"/>
    </source>
</evidence>
<feature type="non-terminal residue" evidence="6">
    <location>
        <position position="527"/>
    </location>
</feature>
<keyword evidence="7" id="KW-1185">Reference proteome</keyword>
<dbReference type="Proteomes" id="UP000054359">
    <property type="component" value="Unassembled WGS sequence"/>
</dbReference>
<dbReference type="InterPro" id="IPR051553">
    <property type="entry name" value="Ran_GTPase-activating"/>
</dbReference>
<dbReference type="Gene3D" id="2.130.10.30">
    <property type="entry name" value="Regulator of chromosome condensation 1/beta-lactamase-inhibitor protein II"/>
    <property type="match status" value="1"/>
</dbReference>